<gene>
    <name evidence="2" type="ORF">UA74_09550</name>
</gene>
<dbReference type="RefSeq" id="WP_157434081.1">
    <property type="nucleotide sequence ID" value="NZ_CP016076.1"/>
</dbReference>
<proteinExistence type="predicted"/>
<dbReference type="KEGG" id="acad:UA74_09550"/>
<protein>
    <submittedName>
        <fullName evidence="2">Uncharacterized protein</fullName>
    </submittedName>
</protein>
<organism evidence="2 3">
    <name type="scientific">Actinoalloteichus fjordicus</name>
    <dbReference type="NCBI Taxonomy" id="1612552"/>
    <lineage>
        <taxon>Bacteria</taxon>
        <taxon>Bacillati</taxon>
        <taxon>Actinomycetota</taxon>
        <taxon>Actinomycetes</taxon>
        <taxon>Pseudonocardiales</taxon>
        <taxon>Pseudonocardiaceae</taxon>
        <taxon>Actinoalloteichus</taxon>
    </lineage>
</organism>
<dbReference type="Proteomes" id="UP000185511">
    <property type="component" value="Chromosome"/>
</dbReference>
<name>A0AAC9PRC9_9PSEU</name>
<reference evidence="3" key="1">
    <citation type="submission" date="2016-06" db="EMBL/GenBank/DDBJ databases">
        <title>Complete genome sequence of Actinoalloteichus fjordicus DSM 46855 (=ADI127-17), type strain of the new species Actinoalloteichus fjordicus.</title>
        <authorList>
            <person name="Ruckert C."/>
            <person name="Nouioui I."/>
            <person name="Willmese J."/>
            <person name="van Wezel G."/>
            <person name="Klenk H.-P."/>
            <person name="Kalinowski J."/>
            <person name="Zotchev S.B."/>
        </authorList>
    </citation>
    <scope>NUCLEOTIDE SEQUENCE [LARGE SCALE GENOMIC DNA]</scope>
    <source>
        <strain evidence="3">ADI127-7</strain>
    </source>
</reference>
<evidence type="ECO:0000313" key="2">
    <source>
        <dbReference type="EMBL" id="APU13973.1"/>
    </source>
</evidence>
<evidence type="ECO:0000256" key="1">
    <source>
        <dbReference type="SAM" id="MobiDB-lite"/>
    </source>
</evidence>
<accession>A0AAC9PRC9</accession>
<keyword evidence="3" id="KW-1185">Reference proteome</keyword>
<dbReference type="AlphaFoldDB" id="A0AAC9PRC9"/>
<feature type="region of interest" description="Disordered" evidence="1">
    <location>
        <begin position="177"/>
        <end position="215"/>
    </location>
</feature>
<evidence type="ECO:0000313" key="3">
    <source>
        <dbReference type="Proteomes" id="UP000185511"/>
    </source>
</evidence>
<sequence length="247" mass="26230">MLTTIVAVAALVVIAVLVLLVAHARRQAVAGRQSDAERSTLESPARQWRARGDKAVERIEQLTRSRPELSGVRADAEAVAAELRETEGRVAMLDEAIASVPSPELSAGRARLVASAESGAEADRAELLDAVRSVDQTLESDRRRRATRDALLARMHGTVSGLEAAVSEVREWVGEAESVVSPNSAAESTRSASTTSPPDLDAVSRPAMADRSGASVELAERLQGLREGLVEVRRLPDHGSPPTQGLP</sequence>
<dbReference type="EMBL" id="CP016076">
    <property type="protein sequence ID" value="APU13973.1"/>
    <property type="molecule type" value="Genomic_DNA"/>
</dbReference>
<feature type="compositionally biased region" description="Low complexity" evidence="1">
    <location>
        <begin position="184"/>
        <end position="196"/>
    </location>
</feature>